<proteinExistence type="predicted"/>
<protein>
    <submittedName>
        <fullName evidence="2">Jg23872 protein</fullName>
    </submittedName>
</protein>
<evidence type="ECO:0000313" key="3">
    <source>
        <dbReference type="Proteomes" id="UP000838756"/>
    </source>
</evidence>
<dbReference type="EMBL" id="CAKXAJ010025435">
    <property type="protein sequence ID" value="CAH2239441.1"/>
    <property type="molecule type" value="Genomic_DNA"/>
</dbReference>
<dbReference type="AlphaFoldDB" id="A0A8S4RRG5"/>
<feature type="compositionally biased region" description="Basic residues" evidence="1">
    <location>
        <begin position="55"/>
        <end position="66"/>
    </location>
</feature>
<gene>
    <name evidence="2" type="primary">jg23872</name>
    <name evidence="2" type="ORF">PAEG_LOCUS16147</name>
</gene>
<evidence type="ECO:0000313" key="2">
    <source>
        <dbReference type="EMBL" id="CAH2239441.1"/>
    </source>
</evidence>
<comment type="caution">
    <text evidence="2">The sequence shown here is derived from an EMBL/GenBank/DDBJ whole genome shotgun (WGS) entry which is preliminary data.</text>
</comment>
<feature type="compositionally biased region" description="Low complexity" evidence="1">
    <location>
        <begin position="23"/>
        <end position="32"/>
    </location>
</feature>
<evidence type="ECO:0000256" key="1">
    <source>
        <dbReference type="SAM" id="MobiDB-lite"/>
    </source>
</evidence>
<accession>A0A8S4RRG5</accession>
<name>A0A8S4RRG5_9NEOP</name>
<feature type="region of interest" description="Disordered" evidence="1">
    <location>
        <begin position="13"/>
        <end position="32"/>
    </location>
</feature>
<sequence length="86" mass="9677">MRRPLRIVSATSLARAGSGGAERGQVAGGACRAQARQQRRLIRLGGRGRLARQAQRARGRPHRKHQCDHGAYRAIRRTRLRPDHHE</sequence>
<reference evidence="2" key="1">
    <citation type="submission" date="2022-03" db="EMBL/GenBank/DDBJ databases">
        <authorList>
            <person name="Lindestad O."/>
        </authorList>
    </citation>
    <scope>NUCLEOTIDE SEQUENCE</scope>
</reference>
<organism evidence="2 3">
    <name type="scientific">Pararge aegeria aegeria</name>
    <dbReference type="NCBI Taxonomy" id="348720"/>
    <lineage>
        <taxon>Eukaryota</taxon>
        <taxon>Metazoa</taxon>
        <taxon>Ecdysozoa</taxon>
        <taxon>Arthropoda</taxon>
        <taxon>Hexapoda</taxon>
        <taxon>Insecta</taxon>
        <taxon>Pterygota</taxon>
        <taxon>Neoptera</taxon>
        <taxon>Endopterygota</taxon>
        <taxon>Lepidoptera</taxon>
        <taxon>Glossata</taxon>
        <taxon>Ditrysia</taxon>
        <taxon>Papilionoidea</taxon>
        <taxon>Nymphalidae</taxon>
        <taxon>Satyrinae</taxon>
        <taxon>Satyrini</taxon>
        <taxon>Parargina</taxon>
        <taxon>Pararge</taxon>
    </lineage>
</organism>
<feature type="region of interest" description="Disordered" evidence="1">
    <location>
        <begin position="48"/>
        <end position="86"/>
    </location>
</feature>
<keyword evidence="3" id="KW-1185">Reference proteome</keyword>
<dbReference type="Proteomes" id="UP000838756">
    <property type="component" value="Unassembled WGS sequence"/>
</dbReference>